<gene>
    <name evidence="2" type="ORF">RIB2604_01712650</name>
</gene>
<name>A0A146FET6_ASPKA</name>
<protein>
    <submittedName>
        <fullName evidence="2">Uncharacterized protein</fullName>
    </submittedName>
</protein>
<comment type="caution">
    <text evidence="2">The sequence shown here is derived from an EMBL/GenBank/DDBJ whole genome shotgun (WGS) entry which is preliminary data.</text>
</comment>
<dbReference type="Proteomes" id="UP000075230">
    <property type="component" value="Unassembled WGS sequence"/>
</dbReference>
<evidence type="ECO:0000256" key="1">
    <source>
        <dbReference type="SAM" id="MobiDB-lite"/>
    </source>
</evidence>
<dbReference type="AlphaFoldDB" id="A0A146FET6"/>
<reference evidence="2 3" key="1">
    <citation type="journal article" date="2016" name="DNA Res.">
        <title>Genome sequence of Aspergillus luchuensis NBRC 4314.</title>
        <authorList>
            <person name="Yamada O."/>
            <person name="Machida M."/>
            <person name="Hosoyama A."/>
            <person name="Goto M."/>
            <person name="Takahashi T."/>
            <person name="Futagami T."/>
            <person name="Yamagata Y."/>
            <person name="Takeuchi M."/>
            <person name="Kobayashi T."/>
            <person name="Koike H."/>
            <person name="Abe K."/>
            <person name="Asai K."/>
            <person name="Arita M."/>
            <person name="Fujita N."/>
            <person name="Fukuda K."/>
            <person name="Higa K."/>
            <person name="Horikawa H."/>
            <person name="Ishikawa T."/>
            <person name="Jinno K."/>
            <person name="Kato Y."/>
            <person name="Kirimura K."/>
            <person name="Mizutani O."/>
            <person name="Nakasone K."/>
            <person name="Sano M."/>
            <person name="Shiraishi Y."/>
            <person name="Tsukahara M."/>
            <person name="Gomi K."/>
        </authorList>
    </citation>
    <scope>NUCLEOTIDE SEQUENCE [LARGE SCALE GENOMIC DNA]</scope>
    <source>
        <strain evidence="2 3">RIB 2604</strain>
    </source>
</reference>
<sequence length="182" mass="19946">MSTTCPHRPPGNHTIGSRFMPRGASYDGDRLRRHKGGVDDEPITGAKIVNGHGRAPIMGLPVACSLQGPMARHHYLTFIVLPALIRRLLQMHGHESVPDHSFSPENVLLPEILLETGTMVRANRPLRIILRSGFGVEHAETTGTDVVAAGMLFRLMYFNNWPAGPMVRRLTTDQEIAGSSPA</sequence>
<dbReference type="EMBL" id="BCWF01000017">
    <property type="protein sequence ID" value="GAT24122.1"/>
    <property type="molecule type" value="Genomic_DNA"/>
</dbReference>
<evidence type="ECO:0000313" key="3">
    <source>
        <dbReference type="Proteomes" id="UP000075230"/>
    </source>
</evidence>
<reference evidence="3" key="2">
    <citation type="submission" date="2016-02" db="EMBL/GenBank/DDBJ databases">
        <title>Genome sequencing of Aspergillus luchuensis NBRC 4314.</title>
        <authorList>
            <person name="Yamada O."/>
        </authorList>
    </citation>
    <scope>NUCLEOTIDE SEQUENCE [LARGE SCALE GENOMIC DNA]</scope>
    <source>
        <strain evidence="3">RIB 2604</strain>
    </source>
</reference>
<proteinExistence type="predicted"/>
<accession>A0A146FET6</accession>
<dbReference type="VEuPathDB" id="FungiDB:ASPFODRAFT_41994"/>
<feature type="region of interest" description="Disordered" evidence="1">
    <location>
        <begin position="1"/>
        <end position="28"/>
    </location>
</feature>
<evidence type="ECO:0000313" key="2">
    <source>
        <dbReference type="EMBL" id="GAT24122.1"/>
    </source>
</evidence>
<organism evidence="2 3">
    <name type="scientific">Aspergillus kawachii</name>
    <name type="common">White koji mold</name>
    <name type="synonym">Aspergillus awamori var. kawachi</name>
    <dbReference type="NCBI Taxonomy" id="1069201"/>
    <lineage>
        <taxon>Eukaryota</taxon>
        <taxon>Fungi</taxon>
        <taxon>Dikarya</taxon>
        <taxon>Ascomycota</taxon>
        <taxon>Pezizomycotina</taxon>
        <taxon>Eurotiomycetes</taxon>
        <taxon>Eurotiomycetidae</taxon>
        <taxon>Eurotiales</taxon>
        <taxon>Aspergillaceae</taxon>
        <taxon>Aspergillus</taxon>
        <taxon>Aspergillus subgen. Circumdati</taxon>
    </lineage>
</organism>